<comment type="caution">
    <text evidence="2">The sequence shown here is derived from an EMBL/GenBank/DDBJ whole genome shotgun (WGS) entry which is preliminary data.</text>
</comment>
<reference evidence="2 3" key="1">
    <citation type="journal article" date="2018" name="IMA Fungus">
        <title>IMA Genome-F 10: Nine draft genome sequences of Claviceps purpurea s.lat., including C. arundinis, C. humidiphila, and C. cf. spartinae, pseudomolecules for the pitch canker pathogen Fusarium circinatum, draft genome of Davidsoniella eucalypti, Grosmannia galeiformis, Quambalaria eucalypti, and Teratosphaeria destructans.</title>
        <authorList>
            <person name="Wingfield B.D."/>
            <person name="Liu M."/>
            <person name="Nguyen H.D."/>
            <person name="Lane F.A."/>
            <person name="Morgan S.W."/>
            <person name="De Vos L."/>
            <person name="Wilken P.M."/>
            <person name="Duong T.A."/>
            <person name="Aylward J."/>
            <person name="Coetzee M.P."/>
            <person name="Dadej K."/>
            <person name="De Beer Z.W."/>
            <person name="Findlay W."/>
            <person name="Havenga M."/>
            <person name="Kolarik M."/>
            <person name="Menzies J.G."/>
            <person name="Naidoo K."/>
            <person name="Pochopski O."/>
            <person name="Shoukouhi P."/>
            <person name="Santana Q.C."/>
            <person name="Seifert K.A."/>
            <person name="Soal N."/>
            <person name="Steenkamp E.T."/>
            <person name="Tatham C.T."/>
            <person name="van der Nest M.A."/>
            <person name="Wingfield M.J."/>
        </authorList>
    </citation>
    <scope>NUCLEOTIDE SEQUENCE [LARGE SCALE GENOMIC DNA]</scope>
    <source>
        <strain evidence="2">CMW44962</strain>
    </source>
</reference>
<feature type="compositionally biased region" description="Pro residues" evidence="1">
    <location>
        <begin position="108"/>
        <end position="119"/>
    </location>
</feature>
<organism evidence="2 3">
    <name type="scientific">Teratosphaeria destructans</name>
    <dbReference type="NCBI Taxonomy" id="418781"/>
    <lineage>
        <taxon>Eukaryota</taxon>
        <taxon>Fungi</taxon>
        <taxon>Dikarya</taxon>
        <taxon>Ascomycota</taxon>
        <taxon>Pezizomycotina</taxon>
        <taxon>Dothideomycetes</taxon>
        <taxon>Dothideomycetidae</taxon>
        <taxon>Mycosphaerellales</taxon>
        <taxon>Teratosphaeriaceae</taxon>
        <taxon>Teratosphaeria</taxon>
    </lineage>
</organism>
<dbReference type="EMBL" id="RIBY02001923">
    <property type="protein sequence ID" value="KAH9827032.1"/>
    <property type="molecule type" value="Genomic_DNA"/>
</dbReference>
<feature type="region of interest" description="Disordered" evidence="1">
    <location>
        <begin position="146"/>
        <end position="270"/>
    </location>
</feature>
<feature type="compositionally biased region" description="Acidic residues" evidence="1">
    <location>
        <begin position="164"/>
        <end position="188"/>
    </location>
</feature>
<name>A0A9W7W1P9_9PEZI</name>
<accession>A0A9W7W1P9</accession>
<proteinExistence type="predicted"/>
<reference evidence="2 3" key="2">
    <citation type="journal article" date="2021" name="Curr. Genet.">
        <title>Genetic response to nitrogen starvation in the aggressive Eucalyptus foliar pathogen Teratosphaeria destructans.</title>
        <authorList>
            <person name="Havenga M."/>
            <person name="Wingfield B.D."/>
            <person name="Wingfield M.J."/>
            <person name="Dreyer L.L."/>
            <person name="Roets F."/>
            <person name="Aylward J."/>
        </authorList>
    </citation>
    <scope>NUCLEOTIDE SEQUENCE [LARGE SCALE GENOMIC DNA]</scope>
    <source>
        <strain evidence="2">CMW44962</strain>
    </source>
</reference>
<dbReference type="Proteomes" id="UP001138500">
    <property type="component" value="Unassembled WGS sequence"/>
</dbReference>
<feature type="region of interest" description="Disordered" evidence="1">
    <location>
        <begin position="103"/>
        <end position="126"/>
    </location>
</feature>
<protein>
    <submittedName>
        <fullName evidence="2">Uncharacterized protein</fullName>
    </submittedName>
</protein>
<dbReference type="AlphaFoldDB" id="A0A9W7W1P9"/>
<keyword evidence="3" id="KW-1185">Reference proteome</keyword>
<gene>
    <name evidence="2" type="ORF">Tdes44962_MAKER03139</name>
</gene>
<evidence type="ECO:0000256" key="1">
    <source>
        <dbReference type="SAM" id="MobiDB-lite"/>
    </source>
</evidence>
<evidence type="ECO:0000313" key="2">
    <source>
        <dbReference type="EMBL" id="KAH9827032.1"/>
    </source>
</evidence>
<feature type="compositionally biased region" description="Basic and acidic residues" evidence="1">
    <location>
        <begin position="189"/>
        <end position="205"/>
    </location>
</feature>
<sequence length="536" mass="58896">MAPLRLQPPPGVDGVWRISHLDGEALWTKVGAEGIVLLPQEQYRLFPPPHFPSHLSIDGQTGIIFNEAAGEVFVEGSHNRVLDRAGLWRSYNQRQQRRRQLLALRRPSLPPQRGAPPVPQDNKRRATWPVTLGGRQLQYGESRLHNLQLGGDSGGTGGVKESEEVGGDPEASDEVCEEQEAIDDDTASVDEHNEHDAVVAGDDGHTPGCGELILHGGRDRHTDGEGALGEQSAYDPLGDRREGFNPDLRGGPITNPYTPIPPPMVQNSGRPIKSISARLKAREVRLPAGSETFILTADPYSWHTEQARYALNSAADGLYLCGRAAVLELEAHLSAQRADLKTARDHGQRRHPKAWRQAEKAGRAIAAAAATAPGEEMDMVYFFRHVTEALDRRSLKQQEEQLRMGKRTWWQRRAKDPMAISCALWACDEFCALRRTMAAAATVLLMTLVATVYLCAAVKSPSLLSSDLAATTFVSNAPVHHLQYQPLTVSEPGESISVGNFLPLADGPRSIAQVWQEHRLQRDARAYAIGLSRQAF</sequence>
<evidence type="ECO:0000313" key="3">
    <source>
        <dbReference type="Proteomes" id="UP001138500"/>
    </source>
</evidence>